<dbReference type="Gene3D" id="2.60.40.1080">
    <property type="match status" value="1"/>
</dbReference>
<dbReference type="EMBL" id="BAABFA010000001">
    <property type="protein sequence ID" value="GAA4459441.1"/>
    <property type="molecule type" value="Genomic_DNA"/>
</dbReference>
<dbReference type="NCBIfam" id="TIGR04183">
    <property type="entry name" value="Por_Secre_tail"/>
    <property type="match status" value="1"/>
</dbReference>
<dbReference type="SUPFAM" id="SSF48726">
    <property type="entry name" value="Immunoglobulin"/>
    <property type="match status" value="1"/>
</dbReference>
<evidence type="ECO:0000313" key="3">
    <source>
        <dbReference type="Proteomes" id="UP001500067"/>
    </source>
</evidence>
<keyword evidence="3" id="KW-1185">Reference proteome</keyword>
<proteinExistence type="predicted"/>
<dbReference type="InterPro" id="IPR036179">
    <property type="entry name" value="Ig-like_dom_sf"/>
</dbReference>
<protein>
    <recommendedName>
        <fullName evidence="1">Ig-like domain-containing protein</fullName>
    </recommendedName>
</protein>
<organism evidence="2 3">
    <name type="scientific">Nemorincola caseinilytica</name>
    <dbReference type="NCBI Taxonomy" id="2054315"/>
    <lineage>
        <taxon>Bacteria</taxon>
        <taxon>Pseudomonadati</taxon>
        <taxon>Bacteroidota</taxon>
        <taxon>Chitinophagia</taxon>
        <taxon>Chitinophagales</taxon>
        <taxon>Chitinophagaceae</taxon>
        <taxon>Nemorincola</taxon>
    </lineage>
</organism>
<name>A0ABP8N3N8_9BACT</name>
<dbReference type="Pfam" id="PF18962">
    <property type="entry name" value="Por_Secre_tail"/>
    <property type="match status" value="1"/>
</dbReference>
<feature type="domain" description="Ig-like" evidence="1">
    <location>
        <begin position="594"/>
        <end position="669"/>
    </location>
</feature>
<gene>
    <name evidence="2" type="ORF">GCM10023093_00440</name>
</gene>
<evidence type="ECO:0000313" key="2">
    <source>
        <dbReference type="EMBL" id="GAA4459441.1"/>
    </source>
</evidence>
<dbReference type="NCBIfam" id="NF038128">
    <property type="entry name" value="choice_anch_J"/>
    <property type="match status" value="1"/>
</dbReference>
<dbReference type="Gene3D" id="2.60.40.2700">
    <property type="match status" value="1"/>
</dbReference>
<dbReference type="InterPro" id="IPR007110">
    <property type="entry name" value="Ig-like_dom"/>
</dbReference>
<sequence length="769" mass="77935">MTPTNSGGFENGPTFAASNWQEANGGFNPWVVGNGSVNIGMRGAYIGTTTMYTGTNNASINHFYRIGGGLVIPAGATNVMLSFRYRQPVVDPMGDSLIVSVSPNAAPAPVAGSTVSPLYTRIYNNTSTAYPGYVQVGPIDLTAYAGTTIRLAYTYVNNGTAPIGIPAIDSVAMYYCPAITGTMVMCTSGSVTLNTTNNVAGGTWSSSNTSIAAIGGSTVTSATVNGGTTAGTATITHIGGTCTVTATVTVNPIPTALSGTLSACAGSTTVLTSTPAGGTWSSSNTAVATVTSGTVNALTAGTANITYMFQPSCRAISTVTVNPLPAVFNVTGGGSFCASGSGVSIGLDNSTAGMDHNLYNGATLVGSVSSSPGGPISFGTFTTGGTYTATATNPATTCTRNMAGSAVVTVAPPVTPDVDIISSVTGTLCSGTGVTFTADPVNEGTSPAYNWYVNGTLVGTGTTYSYVPTDADVVRVTLYPGGICAVPDTATTTMTMAVTPLGTPGVNISVAPGNPSCEGRPVTFSAVPVLGGTAPGYRWTKNGINVATGPTYTYTPANGDVVYCMITSNYICRSIDTALSTDITMTTIPSASLPVVSIAATPGTMVDPGTMVTLVASKTGGTSAVTYQWHVNGTQIPGATNNTYNSNSFVNGDIVTCKVTNTDPCANFTLKSIVINTTGAGVANIDGNTNMAIIPNPNNGVFSLQGSMTDNAATIKVTNLIGQMVYSREVKTTGHMMEETIDLSNMPAGVYILSVHSVSGTRSMHFSIR</sequence>
<dbReference type="InterPro" id="IPR008964">
    <property type="entry name" value="Invasin/intimin_cell_adhesion"/>
</dbReference>
<reference evidence="3" key="1">
    <citation type="journal article" date="2019" name="Int. J. Syst. Evol. Microbiol.">
        <title>The Global Catalogue of Microorganisms (GCM) 10K type strain sequencing project: providing services to taxonomists for standard genome sequencing and annotation.</title>
        <authorList>
            <consortium name="The Broad Institute Genomics Platform"/>
            <consortium name="The Broad Institute Genome Sequencing Center for Infectious Disease"/>
            <person name="Wu L."/>
            <person name="Ma J."/>
        </authorList>
    </citation>
    <scope>NUCLEOTIDE SEQUENCE [LARGE SCALE GENOMIC DNA]</scope>
    <source>
        <strain evidence="3">JCM 32105</strain>
    </source>
</reference>
<evidence type="ECO:0000259" key="1">
    <source>
        <dbReference type="PROSITE" id="PS50835"/>
    </source>
</evidence>
<dbReference type="Proteomes" id="UP001500067">
    <property type="component" value="Unassembled WGS sequence"/>
</dbReference>
<dbReference type="SUPFAM" id="SSF49373">
    <property type="entry name" value="Invasin/intimin cell-adhesion fragments"/>
    <property type="match status" value="1"/>
</dbReference>
<accession>A0ABP8N3N8</accession>
<dbReference type="InterPro" id="IPR026444">
    <property type="entry name" value="Secre_tail"/>
</dbReference>
<comment type="caution">
    <text evidence="2">The sequence shown here is derived from an EMBL/GenBank/DDBJ whole genome shotgun (WGS) entry which is preliminary data.</text>
</comment>
<dbReference type="PROSITE" id="PS50835">
    <property type="entry name" value="IG_LIKE"/>
    <property type="match status" value="1"/>
</dbReference>